<protein>
    <recommendedName>
        <fullName evidence="5">Transmembrane protein</fullName>
    </recommendedName>
</protein>
<feature type="transmembrane region" description="Helical" evidence="2">
    <location>
        <begin position="197"/>
        <end position="227"/>
    </location>
</feature>
<proteinExistence type="predicted"/>
<keyword evidence="4" id="KW-1185">Reference proteome</keyword>
<dbReference type="PANTHER" id="PTHR34379:SF6">
    <property type="entry name" value="PROTEIN 3F"/>
    <property type="match status" value="1"/>
</dbReference>
<keyword evidence="2" id="KW-1133">Transmembrane helix</keyword>
<reference evidence="3 4" key="1">
    <citation type="submission" date="2021-09" db="EMBL/GenBank/DDBJ databases">
        <title>Genomic insights and catalytic innovation underlie evolution of tropane alkaloids biosynthesis.</title>
        <authorList>
            <person name="Wang Y.-J."/>
            <person name="Tian T."/>
            <person name="Huang J.-P."/>
            <person name="Huang S.-X."/>
        </authorList>
    </citation>
    <scope>NUCLEOTIDE SEQUENCE [LARGE SCALE GENOMIC DNA]</scope>
    <source>
        <strain evidence="3">KIB-2018</strain>
        <tissue evidence="3">Leaf</tissue>
    </source>
</reference>
<dbReference type="PANTHER" id="PTHR34379">
    <property type="entry name" value="OS07G0553800 PROTEIN"/>
    <property type="match status" value="1"/>
</dbReference>
<evidence type="ECO:0000256" key="2">
    <source>
        <dbReference type="SAM" id="Phobius"/>
    </source>
</evidence>
<name>A0AAV8T103_9ROSI</name>
<dbReference type="Proteomes" id="UP001159364">
    <property type="component" value="Linkage Group LG07"/>
</dbReference>
<organism evidence="3 4">
    <name type="scientific">Erythroxylum novogranatense</name>
    <dbReference type="NCBI Taxonomy" id="1862640"/>
    <lineage>
        <taxon>Eukaryota</taxon>
        <taxon>Viridiplantae</taxon>
        <taxon>Streptophyta</taxon>
        <taxon>Embryophyta</taxon>
        <taxon>Tracheophyta</taxon>
        <taxon>Spermatophyta</taxon>
        <taxon>Magnoliopsida</taxon>
        <taxon>eudicotyledons</taxon>
        <taxon>Gunneridae</taxon>
        <taxon>Pentapetalae</taxon>
        <taxon>rosids</taxon>
        <taxon>fabids</taxon>
        <taxon>Malpighiales</taxon>
        <taxon>Erythroxylaceae</taxon>
        <taxon>Erythroxylum</taxon>
    </lineage>
</organism>
<feature type="region of interest" description="Disordered" evidence="1">
    <location>
        <begin position="155"/>
        <end position="174"/>
    </location>
</feature>
<comment type="caution">
    <text evidence="3">The sequence shown here is derived from an EMBL/GenBank/DDBJ whole genome shotgun (WGS) entry which is preliminary data.</text>
</comment>
<dbReference type="InterPro" id="IPR040411">
    <property type="entry name" value="At5g23160-like"/>
</dbReference>
<evidence type="ECO:0000256" key="1">
    <source>
        <dbReference type="SAM" id="MobiDB-lite"/>
    </source>
</evidence>
<keyword evidence="2" id="KW-0812">Transmembrane</keyword>
<accession>A0AAV8T103</accession>
<evidence type="ECO:0000313" key="4">
    <source>
        <dbReference type="Proteomes" id="UP001159364"/>
    </source>
</evidence>
<dbReference type="AlphaFoldDB" id="A0AAV8T103"/>
<gene>
    <name evidence="3" type="ORF">K2173_010061</name>
</gene>
<keyword evidence="2" id="KW-0472">Membrane</keyword>
<evidence type="ECO:0000313" key="3">
    <source>
        <dbReference type="EMBL" id="KAJ8759915.1"/>
    </source>
</evidence>
<sequence length="269" mass="30351">MDETLKKPPLVIPKTSLFLGCFGFSGKNSTKSKPVQTHIIKTTKKKNDHGCLRRGLAAKELFRSLSLPCPKRRRYMTREPTQREGQSWSANPLTYLQVLLQILLYLTRFHHTGHGSVSNEKIILEHGKSLEHDGSPIDTNNKRLGFRQSSDAIKTRSIQRDNQNSGRPTSVSHSISFRTRSIKKACQLGSRSSDPMVGVSIITVTLLLMLLCGRVCAVLCTCAWFYFVPRLRTVVDPLDCDRKIGSIEPDLDSEEHKKRVVLEGLRKKP</sequence>
<dbReference type="EMBL" id="JAIWQS010000007">
    <property type="protein sequence ID" value="KAJ8759915.1"/>
    <property type="molecule type" value="Genomic_DNA"/>
</dbReference>
<evidence type="ECO:0008006" key="5">
    <source>
        <dbReference type="Google" id="ProtNLM"/>
    </source>
</evidence>
<feature type="compositionally biased region" description="Polar residues" evidence="1">
    <location>
        <begin position="160"/>
        <end position="174"/>
    </location>
</feature>